<evidence type="ECO:0000313" key="2">
    <source>
        <dbReference type="EMBL" id="KAA1077298.1"/>
    </source>
</evidence>
<protein>
    <submittedName>
        <fullName evidence="2">Uncharacterized protein</fullName>
    </submittedName>
</protein>
<organism evidence="2 3">
    <name type="scientific">Puccinia graminis f. sp. tritici</name>
    <dbReference type="NCBI Taxonomy" id="56615"/>
    <lineage>
        <taxon>Eukaryota</taxon>
        <taxon>Fungi</taxon>
        <taxon>Dikarya</taxon>
        <taxon>Basidiomycota</taxon>
        <taxon>Pucciniomycotina</taxon>
        <taxon>Pucciniomycetes</taxon>
        <taxon>Pucciniales</taxon>
        <taxon>Pucciniaceae</taxon>
        <taxon>Puccinia</taxon>
    </lineage>
</organism>
<keyword evidence="3" id="KW-1185">Reference proteome</keyword>
<dbReference type="AlphaFoldDB" id="A0A5B0MLY3"/>
<dbReference type="OrthoDB" id="10268628at2759"/>
<sequence length="74" mass="7630">MPSLQAGGGKQTCATLSDDRPCFRRMCERQVHSGGGTAGSNVCGLPKRTVTRGNVSDGSSRPVDRPSMGPVVGP</sequence>
<gene>
    <name evidence="2" type="ORF">PGT21_002448</name>
</gene>
<reference evidence="2 3" key="1">
    <citation type="submission" date="2019-05" db="EMBL/GenBank/DDBJ databases">
        <title>Emergence of the Ug99 lineage of the wheat stem rust pathogen through somatic hybridization.</title>
        <authorList>
            <person name="Li F."/>
            <person name="Upadhyaya N.M."/>
            <person name="Sperschneider J."/>
            <person name="Matny O."/>
            <person name="Nguyen-Phuc H."/>
            <person name="Mago R."/>
            <person name="Raley C."/>
            <person name="Miller M.E."/>
            <person name="Silverstein K.A.T."/>
            <person name="Henningsen E."/>
            <person name="Hirsch C.D."/>
            <person name="Visser B."/>
            <person name="Pretorius Z.A."/>
            <person name="Steffenson B.J."/>
            <person name="Schwessinger B."/>
            <person name="Dodds P.N."/>
            <person name="Figueroa M."/>
        </authorList>
    </citation>
    <scope>NUCLEOTIDE SEQUENCE [LARGE SCALE GENOMIC DNA]</scope>
    <source>
        <strain evidence="2">21-0</strain>
    </source>
</reference>
<dbReference type="EMBL" id="VSWC01000144">
    <property type="protein sequence ID" value="KAA1077298.1"/>
    <property type="molecule type" value="Genomic_DNA"/>
</dbReference>
<evidence type="ECO:0000256" key="1">
    <source>
        <dbReference type="SAM" id="MobiDB-lite"/>
    </source>
</evidence>
<name>A0A5B0MLY3_PUCGR</name>
<accession>A0A5B0MLY3</accession>
<comment type="caution">
    <text evidence="2">The sequence shown here is derived from an EMBL/GenBank/DDBJ whole genome shotgun (WGS) entry which is preliminary data.</text>
</comment>
<feature type="region of interest" description="Disordered" evidence="1">
    <location>
        <begin position="30"/>
        <end position="74"/>
    </location>
</feature>
<evidence type="ECO:0000313" key="3">
    <source>
        <dbReference type="Proteomes" id="UP000324748"/>
    </source>
</evidence>
<dbReference type="Proteomes" id="UP000324748">
    <property type="component" value="Unassembled WGS sequence"/>
</dbReference>
<proteinExistence type="predicted"/>